<evidence type="ECO:0000313" key="1">
    <source>
        <dbReference type="EMBL" id="KAF1385791.1"/>
    </source>
</evidence>
<keyword evidence="2" id="KW-1185">Reference proteome</keyword>
<dbReference type="AlphaFoldDB" id="A0A6A5E9Z0"/>
<reference evidence="1 2" key="1">
    <citation type="submission" date="2019-06" db="EMBL/GenBank/DDBJ databases">
        <title>A chromosome-scale genome assembly of the European perch, Perca fluviatilis.</title>
        <authorList>
            <person name="Roques C."/>
            <person name="Zahm M."/>
            <person name="Cabau C."/>
            <person name="Klopp C."/>
            <person name="Bouchez O."/>
            <person name="Donnadieu C."/>
            <person name="Kuhl H."/>
            <person name="Gislard M."/>
            <person name="Guendouz S."/>
            <person name="Journot L."/>
            <person name="Haffray P."/>
            <person name="Bestin A."/>
            <person name="Morvezen R."/>
            <person name="Feron R."/>
            <person name="Wen M."/>
            <person name="Jouanno E."/>
            <person name="Herpin A."/>
            <person name="Schartl M."/>
            <person name="Postlethwait J."/>
            <person name="Schaerlinger B."/>
            <person name="Chardard D."/>
            <person name="Lecocq T."/>
            <person name="Poncet C."/>
            <person name="Jaffrelo L."/>
            <person name="Lampietro C."/>
            <person name="Guiguen Y."/>
        </authorList>
    </citation>
    <scope>NUCLEOTIDE SEQUENCE [LARGE SCALE GENOMIC DNA]</scope>
    <source>
        <tissue evidence="1">Blood</tissue>
    </source>
</reference>
<accession>A0A6A5E9Z0</accession>
<dbReference type="EMBL" id="VHII01000009">
    <property type="protein sequence ID" value="KAF1385791.1"/>
    <property type="molecule type" value="Genomic_DNA"/>
</dbReference>
<comment type="caution">
    <text evidence="1">The sequence shown here is derived from an EMBL/GenBank/DDBJ whole genome shotgun (WGS) entry which is preliminary data.</text>
</comment>
<organism evidence="1 2">
    <name type="scientific">Perca fluviatilis</name>
    <name type="common">European perch</name>
    <dbReference type="NCBI Taxonomy" id="8168"/>
    <lineage>
        <taxon>Eukaryota</taxon>
        <taxon>Metazoa</taxon>
        <taxon>Chordata</taxon>
        <taxon>Craniata</taxon>
        <taxon>Vertebrata</taxon>
        <taxon>Euteleostomi</taxon>
        <taxon>Actinopterygii</taxon>
        <taxon>Neopterygii</taxon>
        <taxon>Teleostei</taxon>
        <taxon>Neoteleostei</taxon>
        <taxon>Acanthomorphata</taxon>
        <taxon>Eupercaria</taxon>
        <taxon>Perciformes</taxon>
        <taxon>Percoidei</taxon>
        <taxon>Percidae</taxon>
        <taxon>Percinae</taxon>
        <taxon>Perca</taxon>
    </lineage>
</organism>
<dbReference type="Proteomes" id="UP000465112">
    <property type="component" value="Chromosome 9"/>
</dbReference>
<gene>
    <name evidence="1" type="ORF">PFLUV_G00111440</name>
</gene>
<sequence>MVQDTSHFWTIGTHTIREENARRRGKKERYHLQEGLKQVKRCSYTADGDRRRHPIYFCPGMRRTRQDGLDDNVREL</sequence>
<name>A0A6A5E9Z0_PERFL</name>
<evidence type="ECO:0000313" key="2">
    <source>
        <dbReference type="Proteomes" id="UP000465112"/>
    </source>
</evidence>
<proteinExistence type="predicted"/>
<protein>
    <submittedName>
        <fullName evidence="1">Uncharacterized protein</fullName>
    </submittedName>
</protein>